<keyword evidence="1" id="KW-0233">DNA recombination</keyword>
<keyword evidence="1" id="KW-0547">Nucleotide-binding</keyword>
<dbReference type="InterPro" id="IPR051055">
    <property type="entry name" value="PIF1_helicase"/>
</dbReference>
<comment type="cofactor">
    <cofactor evidence="1">
        <name>Mg(2+)</name>
        <dbReference type="ChEBI" id="CHEBI:18420"/>
    </cofactor>
</comment>
<dbReference type="GO" id="GO:0005524">
    <property type="term" value="F:ATP binding"/>
    <property type="evidence" value="ECO:0007669"/>
    <property type="project" value="UniProtKB-KW"/>
</dbReference>
<dbReference type="AlphaFoldDB" id="A0A8H8R5N7"/>
<keyword evidence="1" id="KW-0227">DNA damage</keyword>
<comment type="catalytic activity">
    <reaction evidence="1">
        <text>ATP + H2O = ADP + phosphate + H(+)</text>
        <dbReference type="Rhea" id="RHEA:13065"/>
        <dbReference type="ChEBI" id="CHEBI:15377"/>
        <dbReference type="ChEBI" id="CHEBI:15378"/>
        <dbReference type="ChEBI" id="CHEBI:30616"/>
        <dbReference type="ChEBI" id="CHEBI:43474"/>
        <dbReference type="ChEBI" id="CHEBI:456216"/>
        <dbReference type="EC" id="5.6.2.3"/>
    </reaction>
</comment>
<keyword evidence="1" id="KW-0378">Hydrolase</keyword>
<dbReference type="InterPro" id="IPR027417">
    <property type="entry name" value="P-loop_NTPase"/>
</dbReference>
<dbReference type="RefSeq" id="XP_031006778.1">
    <property type="nucleotide sequence ID" value="XM_031148491.1"/>
</dbReference>
<evidence type="ECO:0000259" key="2">
    <source>
        <dbReference type="Pfam" id="PF05970"/>
    </source>
</evidence>
<comment type="caution">
    <text evidence="3">The sequence shown here is derived from an EMBL/GenBank/DDBJ whole genome shotgun (WGS) entry which is preliminary data.</text>
</comment>
<evidence type="ECO:0000313" key="4">
    <source>
        <dbReference type="Proteomes" id="UP000431533"/>
    </source>
</evidence>
<dbReference type="GO" id="GO:0016787">
    <property type="term" value="F:hydrolase activity"/>
    <property type="evidence" value="ECO:0007669"/>
    <property type="project" value="UniProtKB-KW"/>
</dbReference>
<dbReference type="PANTHER" id="PTHR47642:SF5">
    <property type="entry name" value="ATP-DEPENDENT DNA HELICASE"/>
    <property type="match status" value="1"/>
</dbReference>
<feature type="domain" description="DNA helicase Pif1-like DEAD-box helicase" evidence="2">
    <location>
        <begin position="32"/>
        <end position="71"/>
    </location>
</feature>
<dbReference type="Pfam" id="PF05970">
    <property type="entry name" value="PIF1"/>
    <property type="match status" value="1"/>
</dbReference>
<gene>
    <name evidence="3" type="primary">pfh1_0</name>
    <name evidence="3" type="ORF">LHYA1_G003522</name>
</gene>
<dbReference type="EC" id="5.6.2.3" evidence="1"/>
<organism evidence="3 4">
    <name type="scientific">Lachnellula hyalina</name>
    <dbReference type="NCBI Taxonomy" id="1316788"/>
    <lineage>
        <taxon>Eukaryota</taxon>
        <taxon>Fungi</taxon>
        <taxon>Dikarya</taxon>
        <taxon>Ascomycota</taxon>
        <taxon>Pezizomycotina</taxon>
        <taxon>Leotiomycetes</taxon>
        <taxon>Helotiales</taxon>
        <taxon>Lachnaceae</taxon>
        <taxon>Lachnellula</taxon>
    </lineage>
</organism>
<dbReference type="CDD" id="cd18809">
    <property type="entry name" value="SF1_C_RecD"/>
    <property type="match status" value="1"/>
</dbReference>
<accession>A0A8H8R5N7</accession>
<dbReference type="GO" id="GO:0006281">
    <property type="term" value="P:DNA repair"/>
    <property type="evidence" value="ECO:0007669"/>
    <property type="project" value="UniProtKB-KW"/>
</dbReference>
<dbReference type="SUPFAM" id="SSF52540">
    <property type="entry name" value="P-loop containing nucleoside triphosphate hydrolases"/>
    <property type="match status" value="1"/>
</dbReference>
<keyword evidence="1" id="KW-0234">DNA repair</keyword>
<dbReference type="PANTHER" id="PTHR47642">
    <property type="entry name" value="ATP-DEPENDENT DNA HELICASE"/>
    <property type="match status" value="1"/>
</dbReference>
<dbReference type="OrthoDB" id="432234at2759"/>
<sequence length="481" mass="54631">MKKKGNNVQVIAPTGIAALPLSGKTTYSFAGEISMVENQFLERLNLLFQSVMENTLPFGGKQVIFLGDFHQRKLPNIPYIFYPRMSVDQICLTTPELFFFAPQTLPKYQLTPAAVPPVESFAHCLQCRADIPANSKEPNCTTKGCKLPEGAVGLTWSSKWAFKANVWKELKLRHVKLEKIHRQKDFHFQDVLNKIRSGTELTDEEWHHLERPKELPRNAFAIRLMSKLFEVKKFNEQQLALLRCSPKVWRAKDDYIKLAKDKDGFHDIGASYKCKEYADSLRDHRFLDDLTLKVGARVVLLYNLSPTLVNGSGVIIGFQPAEHAHELERIDPSGEHPSFRKDCMIAYKQTNNDMRPLVRFADGTIHLIPAIASASLRGGAQIHEQYVVCRTQIPLTLAWALSIHKSQGMTLEYVEVSSRDIFEPGQLYVALSRATNADGLRVTGFQRTLLPMDKDVLEFYTKTKWEKFQGPKLKGRGGKKS</sequence>
<dbReference type="GO" id="GO:0006310">
    <property type="term" value="P:DNA recombination"/>
    <property type="evidence" value="ECO:0007669"/>
    <property type="project" value="UniProtKB-KW"/>
</dbReference>
<dbReference type="EMBL" id="QGMH01000039">
    <property type="protein sequence ID" value="TVY27990.1"/>
    <property type="molecule type" value="Genomic_DNA"/>
</dbReference>
<name>A0A8H8R5N7_9HELO</name>
<reference evidence="3 4" key="1">
    <citation type="submission" date="2018-05" db="EMBL/GenBank/DDBJ databases">
        <title>Genome sequencing and assembly of the regulated plant pathogen Lachnellula willkommii and related sister species for the development of diagnostic species identification markers.</title>
        <authorList>
            <person name="Giroux E."/>
            <person name="Bilodeau G."/>
        </authorList>
    </citation>
    <scope>NUCLEOTIDE SEQUENCE [LARGE SCALE GENOMIC DNA]</scope>
    <source>
        <strain evidence="3 4">CBS 185.66</strain>
    </source>
</reference>
<proteinExistence type="inferred from homology"/>
<evidence type="ECO:0000256" key="1">
    <source>
        <dbReference type="RuleBase" id="RU363044"/>
    </source>
</evidence>
<evidence type="ECO:0000313" key="3">
    <source>
        <dbReference type="EMBL" id="TVY27990.1"/>
    </source>
</evidence>
<keyword evidence="1 3" id="KW-0347">Helicase</keyword>
<comment type="similarity">
    <text evidence="1">Belongs to the helicase family.</text>
</comment>
<keyword evidence="4" id="KW-1185">Reference proteome</keyword>
<protein>
    <recommendedName>
        <fullName evidence="1">ATP-dependent DNA helicase</fullName>
        <ecNumber evidence="1">5.6.2.3</ecNumber>
    </recommendedName>
</protein>
<dbReference type="Proteomes" id="UP000431533">
    <property type="component" value="Unassembled WGS sequence"/>
</dbReference>
<keyword evidence="1" id="KW-0067">ATP-binding</keyword>
<dbReference type="GeneID" id="41983720"/>
<dbReference type="GO" id="GO:0000723">
    <property type="term" value="P:telomere maintenance"/>
    <property type="evidence" value="ECO:0007669"/>
    <property type="project" value="InterPro"/>
</dbReference>
<dbReference type="GO" id="GO:0043139">
    <property type="term" value="F:5'-3' DNA helicase activity"/>
    <property type="evidence" value="ECO:0007669"/>
    <property type="project" value="UniProtKB-EC"/>
</dbReference>
<dbReference type="InterPro" id="IPR010285">
    <property type="entry name" value="DNA_helicase_pif1-like_DEAD"/>
</dbReference>